<feature type="non-terminal residue" evidence="1">
    <location>
        <position position="1"/>
    </location>
</feature>
<name>A0A3R6XZM9_9STRA</name>
<evidence type="ECO:0000313" key="2">
    <source>
        <dbReference type="Proteomes" id="UP000285060"/>
    </source>
</evidence>
<evidence type="ECO:0000313" key="1">
    <source>
        <dbReference type="EMBL" id="RHY16365.1"/>
    </source>
</evidence>
<proteinExistence type="predicted"/>
<sequence length="221" mass="25848">SLDECSEVKIYPLENQNSYHLSKARQRIENATLEEVMKVLQRQYFEGKADVRDDLYSSFEHDKVRCTLDTPDPNVRYFRNSSSYGSTSQNAYHQNILMRQFVEEDRYVVFAHSITQDEKHPVDRIQRNWTNWTVAERLGTSTIIKQMAVATGLRMNETFLPFDLDPATASSLDMEKAFLEFKHRTEVYHKYVFAKEMATFRALLAEVRAENMTLTPDDLVI</sequence>
<reference evidence="1 2" key="1">
    <citation type="submission" date="2018-08" db="EMBL/GenBank/DDBJ databases">
        <title>Aphanomyces genome sequencing and annotation.</title>
        <authorList>
            <person name="Minardi D."/>
            <person name="Oidtmann B."/>
            <person name="Van Der Giezen M."/>
            <person name="Studholme D.J."/>
        </authorList>
    </citation>
    <scope>NUCLEOTIDE SEQUENCE [LARGE SCALE GENOMIC DNA]</scope>
    <source>
        <strain evidence="1 2">NJM0002</strain>
    </source>
</reference>
<dbReference type="VEuPathDB" id="FungiDB:H310_10210"/>
<gene>
    <name evidence="1" type="ORF">DYB32_010651</name>
</gene>
<dbReference type="AlphaFoldDB" id="A0A3R6XZM9"/>
<dbReference type="EMBL" id="QUSY01003748">
    <property type="protein sequence ID" value="RHY16365.1"/>
    <property type="molecule type" value="Genomic_DNA"/>
</dbReference>
<accession>A0A3R6XZM9</accession>
<organism evidence="1 2">
    <name type="scientific">Aphanomyces invadans</name>
    <dbReference type="NCBI Taxonomy" id="157072"/>
    <lineage>
        <taxon>Eukaryota</taxon>
        <taxon>Sar</taxon>
        <taxon>Stramenopiles</taxon>
        <taxon>Oomycota</taxon>
        <taxon>Saprolegniomycetes</taxon>
        <taxon>Saprolegniales</taxon>
        <taxon>Verrucalvaceae</taxon>
        <taxon>Aphanomyces</taxon>
    </lineage>
</organism>
<keyword evidence="2" id="KW-1185">Reference proteome</keyword>
<comment type="caution">
    <text evidence="1">The sequence shown here is derived from an EMBL/GenBank/DDBJ whole genome shotgun (WGS) entry which is preliminary data.</text>
</comment>
<dbReference type="Proteomes" id="UP000285060">
    <property type="component" value="Unassembled WGS sequence"/>
</dbReference>
<protein>
    <submittedName>
        <fullName evidence="1">Uncharacterized protein</fullName>
    </submittedName>
</protein>